<dbReference type="EMBL" id="JAAALK010000079">
    <property type="protein sequence ID" value="KAG8099482.1"/>
    <property type="molecule type" value="Genomic_DNA"/>
</dbReference>
<dbReference type="PANTHER" id="PTHR47874:SF1">
    <property type="entry name" value="OS05G0407900 PROTEIN"/>
    <property type="match status" value="1"/>
</dbReference>
<evidence type="ECO:0000313" key="4">
    <source>
        <dbReference type="Proteomes" id="UP000729402"/>
    </source>
</evidence>
<dbReference type="GO" id="GO:0003729">
    <property type="term" value="F:mRNA binding"/>
    <property type="evidence" value="ECO:0007669"/>
    <property type="project" value="InterPro"/>
</dbReference>
<feature type="repeat" description="PPR" evidence="2">
    <location>
        <begin position="26"/>
        <end position="60"/>
    </location>
</feature>
<dbReference type="InterPro" id="IPR002885">
    <property type="entry name" value="PPR_rpt"/>
</dbReference>
<evidence type="ECO:0000313" key="3">
    <source>
        <dbReference type="EMBL" id="KAG8099482.1"/>
    </source>
</evidence>
<dbReference type="AlphaFoldDB" id="A0A8J5X0Y0"/>
<accession>A0A8J5X0Y0</accession>
<evidence type="ECO:0000256" key="1">
    <source>
        <dbReference type="ARBA" id="ARBA00007626"/>
    </source>
</evidence>
<comment type="similarity">
    <text evidence="1">Belongs to the PPR family. P subfamily.</text>
</comment>
<gene>
    <name evidence="3" type="ORF">GUJ93_ZPchr0013g33971</name>
</gene>
<comment type="caution">
    <text evidence="3">The sequence shown here is derived from an EMBL/GenBank/DDBJ whole genome shotgun (WGS) entry which is preliminary data.</text>
</comment>
<dbReference type="Pfam" id="PF13812">
    <property type="entry name" value="PPR_3"/>
    <property type="match status" value="1"/>
</dbReference>
<name>A0A8J5X0Y0_ZIZPA</name>
<keyword evidence="4" id="KW-1185">Reference proteome</keyword>
<reference evidence="3" key="2">
    <citation type="submission" date="2021-02" db="EMBL/GenBank/DDBJ databases">
        <authorList>
            <person name="Kimball J.A."/>
            <person name="Haas M.W."/>
            <person name="Macchietto M."/>
            <person name="Kono T."/>
            <person name="Duquette J."/>
            <person name="Shao M."/>
        </authorList>
    </citation>
    <scope>NUCLEOTIDE SEQUENCE</scope>
    <source>
        <tissue evidence="3">Fresh leaf tissue</tissue>
    </source>
</reference>
<sequence>MHGVRGKFPETISVFDDLMSAGFVPDVVTWNTLLAVFRQNGLDSEVSGVFKEMKKACYIPKRDAYVSLISSYTYSRCGLLDQAMQMKEASRLFSEMKSSGLL</sequence>
<dbReference type="PANTHER" id="PTHR47874">
    <property type="entry name" value="EXPRESSED PROTEIN"/>
    <property type="match status" value="1"/>
</dbReference>
<dbReference type="InterPro" id="IPR044179">
    <property type="entry name" value="PPR5-like"/>
</dbReference>
<protein>
    <recommendedName>
        <fullName evidence="5">Pentatricopeptide repeat-containing protein</fullName>
    </recommendedName>
</protein>
<proteinExistence type="inferred from homology"/>
<dbReference type="PROSITE" id="PS51375">
    <property type="entry name" value="PPR"/>
    <property type="match status" value="1"/>
</dbReference>
<evidence type="ECO:0008006" key="5">
    <source>
        <dbReference type="Google" id="ProtNLM"/>
    </source>
</evidence>
<dbReference type="Pfam" id="PF01535">
    <property type="entry name" value="PPR"/>
    <property type="match status" value="1"/>
</dbReference>
<evidence type="ECO:0000256" key="2">
    <source>
        <dbReference type="PROSITE-ProRule" id="PRU00708"/>
    </source>
</evidence>
<dbReference type="OrthoDB" id="185373at2759"/>
<dbReference type="Proteomes" id="UP000729402">
    <property type="component" value="Unassembled WGS sequence"/>
</dbReference>
<reference evidence="3" key="1">
    <citation type="journal article" date="2021" name="bioRxiv">
        <title>Whole Genome Assembly and Annotation of Northern Wild Rice, Zizania palustris L., Supports a Whole Genome Duplication in the Zizania Genus.</title>
        <authorList>
            <person name="Haas M."/>
            <person name="Kono T."/>
            <person name="Macchietto M."/>
            <person name="Millas R."/>
            <person name="McGilp L."/>
            <person name="Shao M."/>
            <person name="Duquette J."/>
            <person name="Hirsch C.N."/>
            <person name="Kimball J."/>
        </authorList>
    </citation>
    <scope>NUCLEOTIDE SEQUENCE</scope>
    <source>
        <tissue evidence="3">Fresh leaf tissue</tissue>
    </source>
</reference>
<dbReference type="NCBIfam" id="TIGR00756">
    <property type="entry name" value="PPR"/>
    <property type="match status" value="1"/>
</dbReference>
<organism evidence="3 4">
    <name type="scientific">Zizania palustris</name>
    <name type="common">Northern wild rice</name>
    <dbReference type="NCBI Taxonomy" id="103762"/>
    <lineage>
        <taxon>Eukaryota</taxon>
        <taxon>Viridiplantae</taxon>
        <taxon>Streptophyta</taxon>
        <taxon>Embryophyta</taxon>
        <taxon>Tracheophyta</taxon>
        <taxon>Spermatophyta</taxon>
        <taxon>Magnoliopsida</taxon>
        <taxon>Liliopsida</taxon>
        <taxon>Poales</taxon>
        <taxon>Poaceae</taxon>
        <taxon>BOP clade</taxon>
        <taxon>Oryzoideae</taxon>
        <taxon>Oryzeae</taxon>
        <taxon>Zizaniinae</taxon>
        <taxon>Zizania</taxon>
    </lineage>
</organism>